<dbReference type="PANTHER" id="PTHR30575">
    <property type="entry name" value="PEPTIDASE M20"/>
    <property type="match status" value="1"/>
</dbReference>
<dbReference type="GO" id="GO:0016805">
    <property type="term" value="F:dipeptidase activity"/>
    <property type="evidence" value="ECO:0007669"/>
    <property type="project" value="TreeGrafter"/>
</dbReference>
<dbReference type="GO" id="GO:0046657">
    <property type="term" value="P:folic acid catabolic process"/>
    <property type="evidence" value="ECO:0007669"/>
    <property type="project" value="TreeGrafter"/>
</dbReference>
<dbReference type="PIRSF" id="PIRSF037227">
    <property type="entry name" value="Aminobenzoyl-glu_utiliz_pB"/>
    <property type="match status" value="1"/>
</dbReference>
<dbReference type="InterPro" id="IPR052030">
    <property type="entry name" value="Peptidase_M20/M20A_hydrolases"/>
</dbReference>
<keyword evidence="3" id="KW-1185">Reference proteome</keyword>
<sequence length="460" mass="50262">MSKQNLLQWLEENQASFSDMARKIWEHPEMSYEEKYASNLQMVELKEEGFTIETSIGGIQTAFIAEYGSGKPIIGILGEYDALPGLSQTVSPSRQEVVPNGPGHGCGHNLLGTAGVEAVAAIKKAIEQEGLIGTIRYYGCPAEELLSGKTFMARAGAFDDLDCVLTWHPGTANEITNSSLQAMTSIKFYFKGTTAHAGVAPHTGRSALDAVELMNVGSNYMREHVPDGSRIHYVITNGGLAPNIVPGEASVWYYLRAATKDIVKEMQNRLQKIARGAAMMTETEVTWEILASPYETFPNEILNDLLYDNMLQLNELTYTEDEKSFAKDLAGTLNTKNMIENEVEELLPTNCLNNKSLIGTTFGASTDVGDVCWIKPVGQIMTTCAPAGVQFHTWQATASFGSSIGIKGMHYAAKTMALTAYDLLLNKDNVLEKAKAEFNASTKGKQYVPGIPKETHPHVQ</sequence>
<dbReference type="Pfam" id="PF01546">
    <property type="entry name" value="Peptidase_M20"/>
    <property type="match status" value="1"/>
</dbReference>
<dbReference type="SUPFAM" id="SSF53187">
    <property type="entry name" value="Zn-dependent exopeptidases"/>
    <property type="match status" value="1"/>
</dbReference>
<dbReference type="InterPro" id="IPR017439">
    <property type="entry name" value="Amidohydrolase"/>
</dbReference>
<feature type="domain" description="Peptidase M20 dimerisation" evidence="1">
    <location>
        <begin position="184"/>
        <end position="275"/>
    </location>
</feature>
<dbReference type="Proteomes" id="UP000310334">
    <property type="component" value="Unassembled WGS sequence"/>
</dbReference>
<dbReference type="SUPFAM" id="SSF55031">
    <property type="entry name" value="Bacterial exopeptidase dimerisation domain"/>
    <property type="match status" value="1"/>
</dbReference>
<dbReference type="FunFam" id="3.30.70.360:FF:000004">
    <property type="entry name" value="Peptidase M20 domain-containing protein 2"/>
    <property type="match status" value="1"/>
</dbReference>
<dbReference type="GO" id="GO:0071713">
    <property type="term" value="F:para-aminobenzoyl-glutamate hydrolase activity"/>
    <property type="evidence" value="ECO:0007669"/>
    <property type="project" value="TreeGrafter"/>
</dbReference>
<proteinExistence type="predicted"/>
<dbReference type="InterPro" id="IPR002933">
    <property type="entry name" value="Peptidase_M20"/>
</dbReference>
<dbReference type="RefSeq" id="WP_136357385.1">
    <property type="nucleotide sequence ID" value="NZ_CP046266.1"/>
</dbReference>
<dbReference type="InterPro" id="IPR036264">
    <property type="entry name" value="Bact_exopeptidase_dim_dom"/>
</dbReference>
<evidence type="ECO:0000313" key="3">
    <source>
        <dbReference type="Proteomes" id="UP000310334"/>
    </source>
</evidence>
<dbReference type="GO" id="GO:0005737">
    <property type="term" value="C:cytoplasm"/>
    <property type="evidence" value="ECO:0007669"/>
    <property type="project" value="TreeGrafter"/>
</dbReference>
<dbReference type="NCBIfam" id="TIGR01891">
    <property type="entry name" value="amidohydrolases"/>
    <property type="match status" value="1"/>
</dbReference>
<dbReference type="Pfam" id="PF07687">
    <property type="entry name" value="M20_dimer"/>
    <property type="match status" value="1"/>
</dbReference>
<dbReference type="Gene3D" id="3.40.630.10">
    <property type="entry name" value="Zn peptidases"/>
    <property type="match status" value="1"/>
</dbReference>
<dbReference type="InterPro" id="IPR011650">
    <property type="entry name" value="Peptidase_M20_dimer"/>
</dbReference>
<keyword evidence="2" id="KW-0378">Hydrolase</keyword>
<reference evidence="2 3" key="1">
    <citation type="submission" date="2019-04" db="EMBL/GenBank/DDBJ databases">
        <title>Bacillus sediminilitoris sp. nov., isolated from a tidal flat sediment on the East China Sea.</title>
        <authorList>
            <person name="Wei Y."/>
            <person name="Mao H."/>
            <person name="Fang J."/>
        </authorList>
    </citation>
    <scope>NUCLEOTIDE SEQUENCE [LARGE SCALE GENOMIC DNA]</scope>
    <source>
        <strain evidence="2 3">DSL-17</strain>
    </source>
</reference>
<evidence type="ECO:0000259" key="1">
    <source>
        <dbReference type="Pfam" id="PF07687"/>
    </source>
</evidence>
<dbReference type="EMBL" id="SSNT01000018">
    <property type="protein sequence ID" value="THF76819.1"/>
    <property type="molecule type" value="Genomic_DNA"/>
</dbReference>
<dbReference type="OrthoDB" id="9781032at2"/>
<comment type="caution">
    <text evidence="2">The sequence shown here is derived from an EMBL/GenBank/DDBJ whole genome shotgun (WGS) entry which is preliminary data.</text>
</comment>
<dbReference type="Gene3D" id="3.30.70.360">
    <property type="match status" value="1"/>
</dbReference>
<evidence type="ECO:0000313" key="2">
    <source>
        <dbReference type="EMBL" id="THF76819.1"/>
    </source>
</evidence>
<dbReference type="AlphaFoldDB" id="A0A4S4BRM2"/>
<gene>
    <name evidence="2" type="ORF">E6W99_20715</name>
</gene>
<dbReference type="PANTHER" id="PTHR30575:SF0">
    <property type="entry name" value="XAA-ARG DIPEPTIDASE"/>
    <property type="match status" value="1"/>
</dbReference>
<organism evidence="2 3">
    <name type="scientific">Metabacillus sediminilitoris</name>
    <dbReference type="NCBI Taxonomy" id="2567941"/>
    <lineage>
        <taxon>Bacteria</taxon>
        <taxon>Bacillati</taxon>
        <taxon>Bacillota</taxon>
        <taxon>Bacilli</taxon>
        <taxon>Bacillales</taxon>
        <taxon>Bacillaceae</taxon>
        <taxon>Metabacillus</taxon>
    </lineage>
</organism>
<accession>A0A4S4BRM2</accession>
<name>A0A4S4BRM2_9BACI</name>
<dbReference type="InterPro" id="IPR017145">
    <property type="entry name" value="Aminobenzoyl-glu_utiliz_pB"/>
</dbReference>
<protein>
    <submittedName>
        <fullName evidence="2">Amidohydrolase</fullName>
    </submittedName>
</protein>